<organism evidence="5 6">
    <name type="scientific">Helicobacter cinaedi</name>
    <dbReference type="NCBI Taxonomy" id="213"/>
    <lineage>
        <taxon>Bacteria</taxon>
        <taxon>Pseudomonadati</taxon>
        <taxon>Campylobacterota</taxon>
        <taxon>Epsilonproteobacteria</taxon>
        <taxon>Campylobacterales</taxon>
        <taxon>Helicobacteraceae</taxon>
        <taxon>Helicobacter</taxon>
    </lineage>
</organism>
<dbReference type="SUPFAM" id="SSF53383">
    <property type="entry name" value="PLP-dependent transferases"/>
    <property type="match status" value="1"/>
</dbReference>
<dbReference type="PANTHER" id="PTHR30244">
    <property type="entry name" value="TRANSAMINASE"/>
    <property type="match status" value="1"/>
</dbReference>
<dbReference type="PANTHER" id="PTHR30244:SF34">
    <property type="entry name" value="DTDP-4-AMINO-4,6-DIDEOXYGALACTOSE TRANSAMINASE"/>
    <property type="match status" value="1"/>
</dbReference>
<feature type="modified residue" description="N6-(pyridoxal phosphate)lysine" evidence="3">
    <location>
        <position position="181"/>
    </location>
</feature>
<dbReference type="EC" id="2.6.1.87" evidence="5"/>
<keyword evidence="5" id="KW-0808">Transferase</keyword>
<feature type="active site" description="Proton acceptor" evidence="2">
    <location>
        <position position="181"/>
    </location>
</feature>
<dbReference type="CDD" id="cd00616">
    <property type="entry name" value="AHBA_syn"/>
    <property type="match status" value="1"/>
</dbReference>
<dbReference type="Gene3D" id="3.90.1150.10">
    <property type="entry name" value="Aspartate Aminotransferase, domain 1"/>
    <property type="match status" value="1"/>
</dbReference>
<accession>A0A377JRI4</accession>
<evidence type="ECO:0000313" key="6">
    <source>
        <dbReference type="Proteomes" id="UP000255103"/>
    </source>
</evidence>
<proteinExistence type="inferred from homology"/>
<sequence>MIPVNEPLLNGKEKQYLAECIDTGWISSEGPFVKRFEEKFAKKIGRKYAVSVCNGTAALDIAIESLGLQKGDEVILPTFTIISCINAIVRLGLKPVLVDSDPLTWNMDATQIESKITPQTKAIMIVHIYGLPVNYSPILELATKYNLKIIEDAAEAHGQKYHDKYCGSLGDISTFSFYPNKHITTGEGGMVLTDDEQLYNKLLSLRNLGFAPPRRFIHHELGYNMRLTNLQAALGLAQLERLDEFVQRKRNMGRIYTELLQDIRDIVQLPLQKTPYAENIYWVYGLVLKDRAKMDAQEVMKKLAQKGIGTRPFFYPMHWQPVLKQMGFFANESYPVAENLGEMGFYIPSGLALKEKDMHIVANTLKEILR</sequence>
<keyword evidence="5" id="KW-0032">Aminotransferase</keyword>
<dbReference type="PIRSF" id="PIRSF000390">
    <property type="entry name" value="PLP_StrS"/>
    <property type="match status" value="1"/>
</dbReference>
<dbReference type="Gene3D" id="3.40.640.10">
    <property type="entry name" value="Type I PLP-dependent aspartate aminotransferase-like (Major domain)"/>
    <property type="match status" value="1"/>
</dbReference>
<dbReference type="AlphaFoldDB" id="A0A377JRI4"/>
<dbReference type="GO" id="GO:0000271">
    <property type="term" value="P:polysaccharide biosynthetic process"/>
    <property type="evidence" value="ECO:0007669"/>
    <property type="project" value="TreeGrafter"/>
</dbReference>
<evidence type="ECO:0000256" key="1">
    <source>
        <dbReference type="ARBA" id="ARBA00037999"/>
    </source>
</evidence>
<dbReference type="Proteomes" id="UP000255103">
    <property type="component" value="Unassembled WGS sequence"/>
</dbReference>
<dbReference type="InterPro" id="IPR015421">
    <property type="entry name" value="PyrdxlP-dep_Trfase_major"/>
</dbReference>
<dbReference type="Pfam" id="PF01041">
    <property type="entry name" value="DegT_DnrJ_EryC1"/>
    <property type="match status" value="1"/>
</dbReference>
<reference evidence="5 6" key="1">
    <citation type="submission" date="2018-06" db="EMBL/GenBank/DDBJ databases">
        <authorList>
            <consortium name="Pathogen Informatics"/>
            <person name="Doyle S."/>
        </authorList>
    </citation>
    <scope>NUCLEOTIDE SEQUENCE [LARGE SCALE GENOMIC DNA]</scope>
    <source>
        <strain evidence="5 6">NCTC12219</strain>
    </source>
</reference>
<dbReference type="EMBL" id="UGHX01000001">
    <property type="protein sequence ID" value="STP10600.1"/>
    <property type="molecule type" value="Genomic_DNA"/>
</dbReference>
<evidence type="ECO:0000313" key="5">
    <source>
        <dbReference type="EMBL" id="STP10600.1"/>
    </source>
</evidence>
<dbReference type="RefSeq" id="WP_115721421.1">
    <property type="nucleotide sequence ID" value="NZ_UGHX01000001.1"/>
</dbReference>
<dbReference type="InterPro" id="IPR015424">
    <property type="entry name" value="PyrdxlP-dep_Trfase"/>
</dbReference>
<dbReference type="GO" id="GO:0099620">
    <property type="term" value="F:UDP-4-amino-4-deoxy-L-arabinose aminotransferase"/>
    <property type="evidence" value="ECO:0007669"/>
    <property type="project" value="UniProtKB-EC"/>
</dbReference>
<comment type="similarity">
    <text evidence="1 4">Belongs to the DegT/DnrJ/EryC1 family.</text>
</comment>
<gene>
    <name evidence="5" type="primary">arnB_2</name>
    <name evidence="5" type="ORF">NCTC12219_00471</name>
</gene>
<evidence type="ECO:0000256" key="4">
    <source>
        <dbReference type="RuleBase" id="RU004508"/>
    </source>
</evidence>
<dbReference type="EC" id="2.6.1.-" evidence="5"/>
<dbReference type="GO" id="GO:0030170">
    <property type="term" value="F:pyridoxal phosphate binding"/>
    <property type="evidence" value="ECO:0007669"/>
    <property type="project" value="TreeGrafter"/>
</dbReference>
<evidence type="ECO:0000256" key="3">
    <source>
        <dbReference type="PIRSR" id="PIRSR000390-2"/>
    </source>
</evidence>
<dbReference type="InterPro" id="IPR000653">
    <property type="entry name" value="DegT/StrS_aminotransferase"/>
</dbReference>
<name>A0A377JRI4_9HELI</name>
<evidence type="ECO:0000256" key="2">
    <source>
        <dbReference type="PIRSR" id="PIRSR000390-1"/>
    </source>
</evidence>
<dbReference type="InterPro" id="IPR015422">
    <property type="entry name" value="PyrdxlP-dep_Trfase_small"/>
</dbReference>
<keyword evidence="3 4" id="KW-0663">Pyridoxal phosphate</keyword>
<protein>
    <submittedName>
        <fullName evidence="5">Putative DegT/DnrJ/EryC1/StrS aminotransferase</fullName>
        <ecNumber evidence="5">2.6.1.-</ecNumber>
        <ecNumber evidence="5">2.6.1.87</ecNumber>
    </submittedName>
</protein>